<proteinExistence type="predicted"/>
<dbReference type="AlphaFoldDB" id="A0A423PP20"/>
<evidence type="ECO:0000313" key="1">
    <source>
        <dbReference type="EMBL" id="ROO27323.1"/>
    </source>
</evidence>
<gene>
    <name evidence="1" type="ORF">SAJA_09725</name>
</gene>
<dbReference type="Proteomes" id="UP000285310">
    <property type="component" value="Unassembled WGS sequence"/>
</dbReference>
<name>A0A423PP20_9GAMM</name>
<dbReference type="PANTHER" id="PTHR39441:SF1">
    <property type="entry name" value="DUF2252 DOMAIN-CONTAINING PROTEIN"/>
    <property type="match status" value="1"/>
</dbReference>
<dbReference type="OrthoDB" id="1491115at2"/>
<dbReference type="PANTHER" id="PTHR39441">
    <property type="entry name" value="DUF2252 DOMAIN-CONTAINING PROTEIN"/>
    <property type="match status" value="1"/>
</dbReference>
<dbReference type="RefSeq" id="WP_123658440.1">
    <property type="nucleotide sequence ID" value="NZ_AYKG01000028.1"/>
</dbReference>
<dbReference type="InParanoid" id="A0A423PP20"/>
<sequence length="440" mass="50694">MTFKFRRASRRQIVIDAIDNANASLSDIDRARKYAKMSRSPYRFFRGTNHLFWADVWNDWRSYLFGGLLDSQTWLQGDAHVYNHGAYGDDRQGMHYGMDDFDDAVIADYQYDLWRHTASMVLDAEENADLSPAKTKRAIRHFLTSYLDTLAQTAEGASPDDIHVAYEEKPLSRFMKKVEDKRGVSRQLGKWLVEDANGGPVFDLESDKLGGVSAAQRSQIVKALEKEYPATLHEAGEHQRANFRVLDVARRLNAGTGSLGLDRFYALVESMDDDIDTYVLLDIKQQTRPPAYDCMTTREKRRWREAFKHEAHRHFEAFYALSQHPDGYLGWLSLGDNWFSVRRRSPYKKDFPTHKINGFKDYRALTTQWGRILAREHIRGAASLRPDDPGYFHRAVTARIGADREAFKNVVADFAFTYAECVRRDYRAFIEERGTPVAGS</sequence>
<protein>
    <recommendedName>
        <fullName evidence="3">DUF2252 domain-containing protein</fullName>
    </recommendedName>
</protein>
<comment type="caution">
    <text evidence="1">The sequence shown here is derived from an EMBL/GenBank/DDBJ whole genome shotgun (WGS) entry which is preliminary data.</text>
</comment>
<dbReference type="InterPro" id="IPR018721">
    <property type="entry name" value="DUF2252"/>
</dbReference>
<evidence type="ECO:0008006" key="3">
    <source>
        <dbReference type="Google" id="ProtNLM"/>
    </source>
</evidence>
<accession>A0A423PP20</accession>
<organism evidence="1 2">
    <name type="scientific">Salinisphaera japonica YTM-1</name>
    <dbReference type="NCBI Taxonomy" id="1209778"/>
    <lineage>
        <taxon>Bacteria</taxon>
        <taxon>Pseudomonadati</taxon>
        <taxon>Pseudomonadota</taxon>
        <taxon>Gammaproteobacteria</taxon>
        <taxon>Salinisphaerales</taxon>
        <taxon>Salinisphaeraceae</taxon>
        <taxon>Salinisphaera</taxon>
    </lineage>
</organism>
<evidence type="ECO:0000313" key="2">
    <source>
        <dbReference type="Proteomes" id="UP000285310"/>
    </source>
</evidence>
<keyword evidence="2" id="KW-1185">Reference proteome</keyword>
<dbReference type="EMBL" id="AYKG01000028">
    <property type="protein sequence ID" value="ROO27323.1"/>
    <property type="molecule type" value="Genomic_DNA"/>
</dbReference>
<reference evidence="1 2" key="1">
    <citation type="submission" date="2013-10" db="EMBL/GenBank/DDBJ databases">
        <title>Salinisphaera japonica YTM-1 Genome Sequencing.</title>
        <authorList>
            <person name="Lai Q."/>
            <person name="Li C."/>
            <person name="Shao Z."/>
        </authorList>
    </citation>
    <scope>NUCLEOTIDE SEQUENCE [LARGE SCALE GENOMIC DNA]</scope>
    <source>
        <strain evidence="1 2">YTM-1</strain>
    </source>
</reference>
<dbReference type="Pfam" id="PF10009">
    <property type="entry name" value="DUF2252"/>
    <property type="match status" value="1"/>
</dbReference>